<proteinExistence type="predicted"/>
<organism evidence="1 2">
    <name type="scientific">Diphasiastrum complanatum</name>
    <name type="common">Issler's clubmoss</name>
    <name type="synonym">Lycopodium complanatum</name>
    <dbReference type="NCBI Taxonomy" id="34168"/>
    <lineage>
        <taxon>Eukaryota</taxon>
        <taxon>Viridiplantae</taxon>
        <taxon>Streptophyta</taxon>
        <taxon>Embryophyta</taxon>
        <taxon>Tracheophyta</taxon>
        <taxon>Lycopodiopsida</taxon>
        <taxon>Lycopodiales</taxon>
        <taxon>Lycopodiaceae</taxon>
        <taxon>Lycopodioideae</taxon>
        <taxon>Diphasiastrum</taxon>
    </lineage>
</organism>
<gene>
    <name evidence="1" type="ORF">O6H91_16G076800</name>
</gene>
<name>A0ACC2BDQ3_DIPCM</name>
<dbReference type="Proteomes" id="UP001162992">
    <property type="component" value="Chromosome 16"/>
</dbReference>
<protein>
    <submittedName>
        <fullName evidence="1">Uncharacterized protein</fullName>
    </submittedName>
</protein>
<reference evidence="2" key="1">
    <citation type="journal article" date="2024" name="Proc. Natl. Acad. Sci. U.S.A.">
        <title>Extraordinary preservation of gene collinearity over three hundred million years revealed in homosporous lycophytes.</title>
        <authorList>
            <person name="Li C."/>
            <person name="Wickell D."/>
            <person name="Kuo L.Y."/>
            <person name="Chen X."/>
            <person name="Nie B."/>
            <person name="Liao X."/>
            <person name="Peng D."/>
            <person name="Ji J."/>
            <person name="Jenkins J."/>
            <person name="Williams M."/>
            <person name="Shu S."/>
            <person name="Plott C."/>
            <person name="Barry K."/>
            <person name="Rajasekar S."/>
            <person name="Grimwood J."/>
            <person name="Han X."/>
            <person name="Sun S."/>
            <person name="Hou Z."/>
            <person name="He W."/>
            <person name="Dai G."/>
            <person name="Sun C."/>
            <person name="Schmutz J."/>
            <person name="Leebens-Mack J.H."/>
            <person name="Li F.W."/>
            <person name="Wang L."/>
        </authorList>
    </citation>
    <scope>NUCLEOTIDE SEQUENCE [LARGE SCALE GENOMIC DNA]</scope>
    <source>
        <strain evidence="2">cv. PW_Plant_1</strain>
    </source>
</reference>
<evidence type="ECO:0000313" key="1">
    <source>
        <dbReference type="EMBL" id="KAJ7527937.1"/>
    </source>
</evidence>
<accession>A0ACC2BDQ3</accession>
<comment type="caution">
    <text evidence="1">The sequence shown here is derived from an EMBL/GenBank/DDBJ whole genome shotgun (WGS) entry which is preliminary data.</text>
</comment>
<sequence>MYLTADRTRKRRRGERLYGVHTYGDPGCPADYDGPFRDNVRAFLNESAEFEPYSVEGMPIWSISLQEDKHAARISLLIIEESLEDSLHPHCEHCRCIGWSHHPVSNRRYHFIIPIPELEERPLGLVGMVGGKVCPNCNDPIPAPLYNCSACGEEAVQGSVLDLQSHLLHGVIHCNGYGHLLRINGREKGSKFVSGREIMDLWDRLCAMLRARKVSVEDIAKKRSLEFRLLHSVAYGECWYGRWGYKFGHGSFGITQQMYMKAIEAIRGMPLSVMIQHFEDVDQDVLVILAMYQRISGHALQTVGDLIRFMMELKARLPLHSTPKSFPKGAKDSDRKLGNGMSGTSDVPCRWSVKRLDLATQVIVEALKNCEKKWMPRQDVRDAARVYIGDTGLLDFVLKSLGNRVVGGHVVRRAVNPITKVLEYSLEDVNSSSANSSIKGKPEPVCEVGRAEVLRDIVYLYRHVLESYKPARRGVKSVLTAIPTATRIILDTKQFIKDYRGEVPRKCANNEWDMDDDEMLRIMCHVILKDNDPKRDRPSPPAELVVLPPHATVGDLKQEAQRAFRETYHIMRNFVVTSIPDLEGDDEDLLFGAIESGSSVIVQGTGIDVFSEWRYEGGNDSWIVDCPCGTKDDDGERMIACDVCEVWQHTRCGGISDLDAIPVRFLCHRCGTNLFQAML</sequence>
<dbReference type="EMBL" id="CM055107">
    <property type="protein sequence ID" value="KAJ7527937.1"/>
    <property type="molecule type" value="Genomic_DNA"/>
</dbReference>
<keyword evidence="2" id="KW-1185">Reference proteome</keyword>
<evidence type="ECO:0000313" key="2">
    <source>
        <dbReference type="Proteomes" id="UP001162992"/>
    </source>
</evidence>